<organism evidence="1 2">
    <name type="scientific">Eutypa lata (strain UCR-EL1)</name>
    <name type="common">Grapevine dieback disease fungus</name>
    <name type="synonym">Eutypa armeniacae</name>
    <dbReference type="NCBI Taxonomy" id="1287681"/>
    <lineage>
        <taxon>Eukaryota</taxon>
        <taxon>Fungi</taxon>
        <taxon>Dikarya</taxon>
        <taxon>Ascomycota</taxon>
        <taxon>Pezizomycotina</taxon>
        <taxon>Sordariomycetes</taxon>
        <taxon>Xylariomycetidae</taxon>
        <taxon>Xylariales</taxon>
        <taxon>Diatrypaceae</taxon>
        <taxon>Eutypa</taxon>
    </lineage>
</organism>
<dbReference type="EMBL" id="KB705455">
    <property type="protein sequence ID" value="EMR72455.1"/>
    <property type="molecule type" value="Genomic_DNA"/>
</dbReference>
<sequence length="294" mass="33196">MKAGFSYPVDLIRNLYPQINWDYTLIPPLVERGFQPCYVAVPERLLLDGQRSAEFVSHAIKKVSDEYPSPDGVSVVSWSAGALVTQWTLTFYPETRAKVKQHIALGPSYRGSWMMVPLFYLNRYSESVVQQLPWSNFVFTLRKFGGTRALVPTTNIGSSIDLVVQPSFFGEQLGGYNDAWRLSGPLASNIDLIKVCLPKALGRARLPRFFTHDSLLWEAASHKIIFDALEDGETFVGRASAIQPDDCETKLAPGLKQEWREKHADILPELFKYAQTLELHGWPEVPLRDYANST</sequence>
<dbReference type="HOGENOM" id="CLU_029537_3_0_1"/>
<dbReference type="Proteomes" id="UP000012174">
    <property type="component" value="Unassembled WGS sequence"/>
</dbReference>
<keyword evidence="2" id="KW-1185">Reference proteome</keyword>
<dbReference type="SUPFAM" id="SSF53474">
    <property type="entry name" value="alpha/beta-Hydrolases"/>
    <property type="match status" value="1"/>
</dbReference>
<protein>
    <submittedName>
        <fullName evidence="1">Putative lipase b protein</fullName>
    </submittedName>
</protein>
<dbReference type="PANTHER" id="PTHR37574:SF1">
    <property type="entry name" value="LIPASE B"/>
    <property type="match status" value="1"/>
</dbReference>
<proteinExistence type="predicted"/>
<dbReference type="InterPro" id="IPR053228">
    <property type="entry name" value="Stereospecific_Lipase"/>
</dbReference>
<reference evidence="2" key="1">
    <citation type="journal article" date="2013" name="Genome Announc.">
        <title>Draft genome sequence of the grapevine dieback fungus Eutypa lata UCR-EL1.</title>
        <authorList>
            <person name="Blanco-Ulate B."/>
            <person name="Rolshausen P.E."/>
            <person name="Cantu D."/>
        </authorList>
    </citation>
    <scope>NUCLEOTIDE SEQUENCE [LARGE SCALE GENOMIC DNA]</scope>
    <source>
        <strain evidence="2">UCR-EL1</strain>
    </source>
</reference>
<accession>M7U0K7</accession>
<dbReference type="Gene3D" id="3.40.50.1820">
    <property type="entry name" value="alpha/beta hydrolase"/>
    <property type="match status" value="1"/>
</dbReference>
<evidence type="ECO:0000313" key="2">
    <source>
        <dbReference type="Proteomes" id="UP000012174"/>
    </source>
</evidence>
<dbReference type="InterPro" id="IPR029058">
    <property type="entry name" value="AB_hydrolase_fold"/>
</dbReference>
<name>M7U0K7_EUTLA</name>
<dbReference type="PANTHER" id="PTHR37574">
    <property type="entry name" value="LIPASE B"/>
    <property type="match status" value="1"/>
</dbReference>
<evidence type="ECO:0000313" key="1">
    <source>
        <dbReference type="EMBL" id="EMR72455.1"/>
    </source>
</evidence>
<dbReference type="AlphaFoldDB" id="M7U0K7"/>
<gene>
    <name evidence="1" type="ORF">UCREL1_489</name>
</gene>
<dbReference type="KEGG" id="ela:UCREL1_489"/>
<dbReference type="OrthoDB" id="4605274at2759"/>
<dbReference type="OMA" id="TFYPETR"/>